<keyword evidence="6" id="KW-1185">Reference proteome</keyword>
<dbReference type="KEGG" id="mgor:H0P51_19765"/>
<keyword evidence="4" id="KW-0143">Chaperone</keyword>
<reference evidence="6" key="2">
    <citation type="submission" date="2023-07" db="EMBL/GenBank/DDBJ databases">
        <title>Description of Mycobacterium gordonae subsp. intergordonae subsp.nov. and Mycobacterium gordonae subsp. gordonae subsp. nov.</title>
        <authorList>
            <person name="Huang H."/>
        </authorList>
    </citation>
    <scope>NUCLEOTIDE SEQUENCE [LARGE SCALE GENOMIC DNA]</scope>
    <source>
        <strain evidence="6">24</strain>
    </source>
</reference>
<sequence>MDRATLNQVGTIKVVGVDALSESHGREFMPHPLAHNRSSPFANLDEYTAYATEVVDRVMHGDLGGFKQWFDTYVNADLRVECTVDTPDARRERIVAHRSDQFGFLAAQQIDDDVVDIYTLSPYELGAAITAFSPLTKPGEHSKVIIPELLGRPERDTEDEDDAVSVRRRVDLPDGTLVPRTEVAMFGRVQSRWQPARDHGFDRTKNAVVWVRIRDDGDYIYAPGFAHLTPMSARGLTERIDELIAEDVAAIRQSRGLS</sequence>
<dbReference type="AlphaFoldDB" id="A0A7D6DVS8"/>
<evidence type="ECO:0000313" key="6">
    <source>
        <dbReference type="Proteomes" id="UP000510682"/>
    </source>
</evidence>
<evidence type="ECO:0000256" key="1">
    <source>
        <dbReference type="ARBA" id="ARBA00004496"/>
    </source>
</evidence>
<dbReference type="Pfam" id="PF14011">
    <property type="entry name" value="ESX-1_EspG"/>
    <property type="match status" value="1"/>
</dbReference>
<dbReference type="EMBL" id="CP059165">
    <property type="protein sequence ID" value="QLL06004.1"/>
    <property type="molecule type" value="Genomic_DNA"/>
</dbReference>
<organism evidence="5 6">
    <name type="scientific">Mycobacterium vicinigordonae</name>
    <dbReference type="NCBI Taxonomy" id="1719132"/>
    <lineage>
        <taxon>Bacteria</taxon>
        <taxon>Bacillati</taxon>
        <taxon>Actinomycetota</taxon>
        <taxon>Actinomycetes</taxon>
        <taxon>Mycobacteriales</taxon>
        <taxon>Mycobacteriaceae</taxon>
        <taxon>Mycobacterium</taxon>
    </lineage>
</organism>
<gene>
    <name evidence="5" type="ORF">H0P51_19765</name>
</gene>
<proteinExistence type="inferred from homology"/>
<dbReference type="GO" id="GO:0005737">
    <property type="term" value="C:cytoplasm"/>
    <property type="evidence" value="ECO:0007669"/>
    <property type="project" value="UniProtKB-SubCell"/>
</dbReference>
<comment type="similarity">
    <text evidence="2">Belongs to the EspG family.</text>
</comment>
<keyword evidence="3" id="KW-0963">Cytoplasm</keyword>
<evidence type="ECO:0000256" key="4">
    <source>
        <dbReference type="ARBA" id="ARBA00023186"/>
    </source>
</evidence>
<reference evidence="6" key="1">
    <citation type="submission" date="2020-07" db="EMBL/GenBank/DDBJ databases">
        <title>Description of Mycobacterium gordonae subsp. intergordonae subsp.nov. and Mycobacterium gordonae subsp. gordonae subsp. nov.</title>
        <authorList>
            <person name="Yu X."/>
        </authorList>
    </citation>
    <scope>NUCLEOTIDE SEQUENCE [LARGE SCALE GENOMIC DNA]</scope>
    <source>
        <strain evidence="6">24</strain>
    </source>
</reference>
<evidence type="ECO:0000256" key="2">
    <source>
        <dbReference type="ARBA" id="ARBA00006411"/>
    </source>
</evidence>
<evidence type="ECO:0000313" key="5">
    <source>
        <dbReference type="EMBL" id="QLL06004.1"/>
    </source>
</evidence>
<accession>A0A7D6DVS8</accession>
<dbReference type="InterPro" id="IPR025734">
    <property type="entry name" value="EspG"/>
</dbReference>
<protein>
    <submittedName>
        <fullName evidence="5">ESX secretion-associated protein EspG</fullName>
    </submittedName>
</protein>
<comment type="subcellular location">
    <subcellularLocation>
        <location evidence="1">Cytoplasm</location>
    </subcellularLocation>
</comment>
<name>A0A7D6DVS8_9MYCO</name>
<evidence type="ECO:0000256" key="3">
    <source>
        <dbReference type="ARBA" id="ARBA00022490"/>
    </source>
</evidence>
<dbReference type="Proteomes" id="UP000510682">
    <property type="component" value="Chromosome"/>
</dbReference>